<proteinExistence type="inferred from homology"/>
<dbReference type="InterPro" id="IPR036852">
    <property type="entry name" value="Peptidase_S8/S53_dom_sf"/>
</dbReference>
<feature type="binding site" evidence="7">
    <location>
        <position position="502"/>
    </location>
    <ligand>
        <name>Ca(2+)</name>
        <dbReference type="ChEBI" id="CHEBI:29108"/>
    </ligand>
</feature>
<keyword evidence="5 7" id="KW-0106">Calcium</keyword>
<dbReference type="SUPFAM" id="SSF54897">
    <property type="entry name" value="Protease propeptides/inhibitors"/>
    <property type="match status" value="1"/>
</dbReference>
<keyword evidence="3 7" id="KW-0378">Hydrolase</keyword>
<feature type="active site" description="Charge relay system" evidence="7">
    <location>
        <position position="249"/>
    </location>
</feature>
<dbReference type="PANTHER" id="PTHR14218">
    <property type="entry name" value="PROTEASE S8 TRIPEPTIDYL PEPTIDASE I CLN2"/>
    <property type="match status" value="1"/>
</dbReference>
<name>A0ABW8MSR3_9BURK</name>
<evidence type="ECO:0000256" key="1">
    <source>
        <dbReference type="ARBA" id="ARBA00022670"/>
    </source>
</evidence>
<keyword evidence="4 7" id="KW-0720">Serine protease</keyword>
<accession>A0ABW8MSR3</accession>
<feature type="binding site" evidence="7">
    <location>
        <position position="487"/>
    </location>
    <ligand>
        <name>Ca(2+)</name>
        <dbReference type="ChEBI" id="CHEBI:29108"/>
    </ligand>
</feature>
<evidence type="ECO:0000256" key="6">
    <source>
        <dbReference type="ARBA" id="ARBA00023145"/>
    </source>
</evidence>
<keyword evidence="6" id="KW-0865">Zymogen</keyword>
<dbReference type="CDD" id="cd11377">
    <property type="entry name" value="Pro-peptidase_S53"/>
    <property type="match status" value="1"/>
</dbReference>
<comment type="caution">
    <text evidence="8">Lacks conserved residue(s) required for the propagation of feature annotation.</text>
</comment>
<evidence type="ECO:0000256" key="8">
    <source>
        <dbReference type="PROSITE-ProRule" id="PRU01240"/>
    </source>
</evidence>
<dbReference type="InterPro" id="IPR050819">
    <property type="entry name" value="Tripeptidyl-peptidase_I"/>
</dbReference>
<dbReference type="CDD" id="cd04056">
    <property type="entry name" value="Peptidases_S53"/>
    <property type="match status" value="1"/>
</dbReference>
<feature type="binding site" evidence="7">
    <location>
        <position position="486"/>
    </location>
    <ligand>
        <name>Ca(2+)</name>
        <dbReference type="ChEBI" id="CHEBI:29108"/>
    </ligand>
</feature>
<dbReference type="InterPro" id="IPR030400">
    <property type="entry name" value="Sedolisin_dom"/>
</dbReference>
<sequence length="520" mass="53431">MNKHPIAGSDKPQPEGARCLGACNPDEKIEVVVMLRRQNEDAFRQLMQKINSGAADAVPVSREEFSKRFGASAQDVARTEAFAKAHGLTVVRADPGARSVVLSGTISQFSTVFGVKLERFEHHAIGEYRGRTGPVNVPEDMKDVVTAVLGLDSRPQARPHFRFRPPFKTALSESSTSYTPLDLARLYDFPGGDGSGQCVGIIELGGGYSESDLSAYFSQLGVAQPNVVAVGVDQANNAPSGNPNGPDGEVTLDIEIVGAIVPGARIAVYFTANSDAGFIDAVNRAVHDDTNKPSVISISWGGPETNWTSQSQNAFDEVLQSAAALGVTVCAASGDSGSGDGVANGDHVDFPASSPYVLACGGTHLLASASGIRSEVVWNDGDQGGAGGGGVSAVFALPVWQNGLSVTRVSGGRSALTKRGVPDVAGDASPLTGYDVIIGGTQTVVGGTSAVAPLWAGLITRINAAAGKPAGFLNPKLYAAKTAGHDITQGNNGSFEATAGWDACTGLGSPDGVKVAAALK</sequence>
<dbReference type="Gene3D" id="3.40.50.200">
    <property type="entry name" value="Peptidase S8/S53 domain"/>
    <property type="match status" value="1"/>
</dbReference>
<dbReference type="PROSITE" id="PS51695">
    <property type="entry name" value="SEDOLISIN"/>
    <property type="match status" value="1"/>
</dbReference>
<keyword evidence="1 7" id="KW-0645">Protease</keyword>
<evidence type="ECO:0000256" key="7">
    <source>
        <dbReference type="PROSITE-ProRule" id="PRU01032"/>
    </source>
</evidence>
<dbReference type="EMBL" id="JBIYDN010000021">
    <property type="protein sequence ID" value="MFK4445816.1"/>
    <property type="molecule type" value="Genomic_DNA"/>
</dbReference>
<organism evidence="10 11">
    <name type="scientific">Caballeronia udeis</name>
    <dbReference type="NCBI Taxonomy" id="1232866"/>
    <lineage>
        <taxon>Bacteria</taxon>
        <taxon>Pseudomonadati</taxon>
        <taxon>Pseudomonadota</taxon>
        <taxon>Betaproteobacteria</taxon>
        <taxon>Burkholderiales</taxon>
        <taxon>Burkholderiaceae</taxon>
        <taxon>Caballeronia</taxon>
    </lineage>
</organism>
<keyword evidence="11" id="KW-1185">Reference proteome</keyword>
<gene>
    <name evidence="10" type="ORF">ABH943_005848</name>
</gene>
<comment type="cofactor">
    <cofactor evidence="7">
        <name>Ca(2+)</name>
        <dbReference type="ChEBI" id="CHEBI:29108"/>
    </cofactor>
    <text evidence="7">Binds 1 Ca(2+) ion per subunit.</text>
</comment>
<feature type="active site" description="Charge relay system" evidence="7">
    <location>
        <position position="449"/>
    </location>
</feature>
<dbReference type="Proteomes" id="UP001620514">
    <property type="component" value="Unassembled WGS sequence"/>
</dbReference>
<comment type="similarity">
    <text evidence="8">Belongs to the peptidase S8 family.</text>
</comment>
<evidence type="ECO:0000256" key="5">
    <source>
        <dbReference type="ARBA" id="ARBA00022837"/>
    </source>
</evidence>
<evidence type="ECO:0000313" key="10">
    <source>
        <dbReference type="EMBL" id="MFK4445816.1"/>
    </source>
</evidence>
<dbReference type="RefSeq" id="WP_404610766.1">
    <property type="nucleotide sequence ID" value="NZ_JBIYDN010000021.1"/>
</dbReference>
<comment type="caution">
    <text evidence="10">The sequence shown here is derived from an EMBL/GenBank/DDBJ whole genome shotgun (WGS) entry which is preliminary data.</text>
</comment>
<dbReference type="PANTHER" id="PTHR14218:SF15">
    <property type="entry name" value="TRIPEPTIDYL-PEPTIDASE 1"/>
    <property type="match status" value="1"/>
</dbReference>
<protein>
    <submittedName>
        <fullName evidence="10">Kumamolisin</fullName>
    </submittedName>
</protein>
<evidence type="ECO:0000259" key="9">
    <source>
        <dbReference type="PROSITE" id="PS51695"/>
    </source>
</evidence>
<evidence type="ECO:0000256" key="3">
    <source>
        <dbReference type="ARBA" id="ARBA00022801"/>
    </source>
</evidence>
<dbReference type="SMART" id="SM00944">
    <property type="entry name" value="Pro-kuma_activ"/>
    <property type="match status" value="1"/>
</dbReference>
<evidence type="ECO:0000256" key="2">
    <source>
        <dbReference type="ARBA" id="ARBA00022723"/>
    </source>
</evidence>
<reference evidence="10 11" key="1">
    <citation type="submission" date="2024-11" db="EMBL/GenBank/DDBJ databases">
        <title>Using genomics to understand microbial adaptation to soil warming.</title>
        <authorList>
            <person name="Deangelis K.M. PhD."/>
        </authorList>
    </citation>
    <scope>NUCLEOTIDE SEQUENCE [LARGE SCALE GENOMIC DNA]</scope>
    <source>
        <strain evidence="10 11">GAS97</strain>
    </source>
</reference>
<dbReference type="InterPro" id="IPR015366">
    <property type="entry name" value="S53_propep"/>
</dbReference>
<dbReference type="Pfam" id="PF09286">
    <property type="entry name" value="Pro-kuma_activ"/>
    <property type="match status" value="1"/>
</dbReference>
<feature type="active site" description="Charge relay system" evidence="7">
    <location>
        <position position="253"/>
    </location>
</feature>
<feature type="domain" description="Peptidase S53" evidence="9">
    <location>
        <begin position="177"/>
        <end position="520"/>
    </location>
</feature>
<dbReference type="PROSITE" id="PS51892">
    <property type="entry name" value="SUBTILASE"/>
    <property type="match status" value="1"/>
</dbReference>
<evidence type="ECO:0000313" key="11">
    <source>
        <dbReference type="Proteomes" id="UP001620514"/>
    </source>
</evidence>
<dbReference type="SUPFAM" id="SSF52743">
    <property type="entry name" value="Subtilisin-like"/>
    <property type="match status" value="1"/>
</dbReference>
<evidence type="ECO:0000256" key="4">
    <source>
        <dbReference type="ARBA" id="ARBA00022825"/>
    </source>
</evidence>
<feature type="binding site" evidence="7">
    <location>
        <position position="500"/>
    </location>
    <ligand>
        <name>Ca(2+)</name>
        <dbReference type="ChEBI" id="CHEBI:29108"/>
    </ligand>
</feature>
<keyword evidence="2 7" id="KW-0479">Metal-binding</keyword>